<name>A0A9W9IRM6_9EURO</name>
<dbReference type="Proteomes" id="UP001150942">
    <property type="component" value="Unassembled WGS sequence"/>
</dbReference>
<evidence type="ECO:0000313" key="3">
    <source>
        <dbReference type="Proteomes" id="UP001150942"/>
    </source>
</evidence>
<comment type="caution">
    <text evidence="2">The sequence shown here is derived from an EMBL/GenBank/DDBJ whole genome shotgun (WGS) entry which is preliminary data.</text>
</comment>
<feature type="region of interest" description="Disordered" evidence="1">
    <location>
        <begin position="1"/>
        <end position="32"/>
    </location>
</feature>
<proteinExistence type="predicted"/>
<dbReference type="AlphaFoldDB" id="A0A9W9IRM6"/>
<protein>
    <submittedName>
        <fullName evidence="2">Uncharacterized protein</fullName>
    </submittedName>
</protein>
<reference evidence="2" key="1">
    <citation type="submission" date="2022-11" db="EMBL/GenBank/DDBJ databases">
        <authorList>
            <person name="Petersen C."/>
        </authorList>
    </citation>
    <scope>NUCLEOTIDE SEQUENCE</scope>
    <source>
        <strain evidence="2">IBT 20477</strain>
    </source>
</reference>
<sequence length="151" mass="15986">MKVVDSGNDGTGDRKQPEIAIPLQPPSPSGPGISTVKLGMAYHLTLPDHPDLHAVNRVDGLGPNGVVPWASHYQPFKFDVSASTSSELTISMFIEDVKADASGRHESSSVLLGLVKLNLFLESPPGQDLDVQNGTGKVAIKISYTQKGNSP</sequence>
<gene>
    <name evidence="2" type="ORF">N7449_011947</name>
</gene>
<keyword evidence="3" id="KW-1185">Reference proteome</keyword>
<dbReference type="EMBL" id="JAPQKQ010000009">
    <property type="protein sequence ID" value="KAJ5181800.1"/>
    <property type="molecule type" value="Genomic_DNA"/>
</dbReference>
<evidence type="ECO:0000313" key="2">
    <source>
        <dbReference type="EMBL" id="KAJ5181800.1"/>
    </source>
</evidence>
<reference evidence="2" key="2">
    <citation type="journal article" date="2023" name="IMA Fungus">
        <title>Comparative genomic study of the Penicillium genus elucidates a diverse pangenome and 15 lateral gene transfer events.</title>
        <authorList>
            <person name="Petersen C."/>
            <person name="Sorensen T."/>
            <person name="Nielsen M.R."/>
            <person name="Sondergaard T.E."/>
            <person name="Sorensen J.L."/>
            <person name="Fitzpatrick D.A."/>
            <person name="Frisvad J.C."/>
            <person name="Nielsen K.L."/>
        </authorList>
    </citation>
    <scope>NUCLEOTIDE SEQUENCE</scope>
    <source>
        <strain evidence="2">IBT 20477</strain>
    </source>
</reference>
<organism evidence="2 3">
    <name type="scientific">Penicillium cf. viridicatum</name>
    <dbReference type="NCBI Taxonomy" id="2972119"/>
    <lineage>
        <taxon>Eukaryota</taxon>
        <taxon>Fungi</taxon>
        <taxon>Dikarya</taxon>
        <taxon>Ascomycota</taxon>
        <taxon>Pezizomycotina</taxon>
        <taxon>Eurotiomycetes</taxon>
        <taxon>Eurotiomycetidae</taxon>
        <taxon>Eurotiales</taxon>
        <taxon>Aspergillaceae</taxon>
        <taxon>Penicillium</taxon>
    </lineage>
</organism>
<evidence type="ECO:0000256" key="1">
    <source>
        <dbReference type="SAM" id="MobiDB-lite"/>
    </source>
</evidence>
<dbReference type="OrthoDB" id="1278353at2759"/>
<accession>A0A9W9IRM6</accession>